<sequence length="254" mass="27696">MSSSHLTFPTFVSGDDAPEAGSSKIPEPTTRLYVGNLHPSVDEYTLLQIFTKHGRVSKFDFLFHKSGALKGKPRGYAFVEYGDKDVSPTTMLLLSRAHHEADKARIALHDKLLRGRKLVVTFAQYAPVDSGKPRKVMAESGRPTTLSMIKRSTGRTEDKIAMMEAKLRQMAKEESTTGLLPHASLPPKPLPSDIPMGDPQPTRRQSTALPSLPLSNAAADTASLVKTMNSKTKPRKAGVLAGVKLGKPRVSRLE</sequence>
<dbReference type="Gene3D" id="3.30.70.330">
    <property type="match status" value="1"/>
</dbReference>
<feature type="region of interest" description="Disordered" evidence="5">
    <location>
        <begin position="1"/>
        <end position="27"/>
    </location>
</feature>
<dbReference type="AlphaFoldDB" id="A0A8H6VYX1"/>
<dbReference type="SUPFAM" id="SSF54928">
    <property type="entry name" value="RNA-binding domain, RBD"/>
    <property type="match status" value="1"/>
</dbReference>
<evidence type="ECO:0000256" key="1">
    <source>
        <dbReference type="ARBA" id="ARBA00021141"/>
    </source>
</evidence>
<comment type="caution">
    <text evidence="7">The sequence shown here is derived from an EMBL/GenBank/DDBJ whole genome shotgun (WGS) entry which is preliminary data.</text>
</comment>
<feature type="region of interest" description="Disordered" evidence="5">
    <location>
        <begin position="171"/>
        <end position="254"/>
    </location>
</feature>
<dbReference type="InterPro" id="IPR000504">
    <property type="entry name" value="RRM_dom"/>
</dbReference>
<reference evidence="7" key="1">
    <citation type="submission" date="2020-05" db="EMBL/GenBank/DDBJ databases">
        <title>Mycena genomes resolve the evolution of fungal bioluminescence.</title>
        <authorList>
            <person name="Tsai I.J."/>
        </authorList>
    </citation>
    <scope>NUCLEOTIDE SEQUENCE</scope>
    <source>
        <strain evidence="7">171206Taipei</strain>
    </source>
</reference>
<gene>
    <name evidence="7" type="ORF">MIND_00875100</name>
</gene>
<dbReference type="Proteomes" id="UP000636479">
    <property type="component" value="Unassembled WGS sequence"/>
</dbReference>
<dbReference type="Pfam" id="PF00076">
    <property type="entry name" value="RRM_1"/>
    <property type="match status" value="1"/>
</dbReference>
<evidence type="ECO:0000256" key="4">
    <source>
        <dbReference type="PROSITE-ProRule" id="PRU00176"/>
    </source>
</evidence>
<accession>A0A8H6VYX1</accession>
<dbReference type="GeneID" id="59347926"/>
<evidence type="ECO:0000313" key="8">
    <source>
        <dbReference type="Proteomes" id="UP000636479"/>
    </source>
</evidence>
<dbReference type="InterPro" id="IPR039157">
    <property type="entry name" value="RBM18_RRM"/>
</dbReference>
<dbReference type="GO" id="GO:0003723">
    <property type="term" value="F:RNA binding"/>
    <property type="evidence" value="ECO:0007669"/>
    <property type="project" value="UniProtKB-UniRule"/>
</dbReference>
<dbReference type="SMART" id="SM00360">
    <property type="entry name" value="RRM"/>
    <property type="match status" value="1"/>
</dbReference>
<dbReference type="OrthoDB" id="6730379at2759"/>
<evidence type="ECO:0000256" key="2">
    <source>
        <dbReference type="ARBA" id="ARBA00022884"/>
    </source>
</evidence>
<organism evidence="7 8">
    <name type="scientific">Mycena indigotica</name>
    <dbReference type="NCBI Taxonomy" id="2126181"/>
    <lineage>
        <taxon>Eukaryota</taxon>
        <taxon>Fungi</taxon>
        <taxon>Dikarya</taxon>
        <taxon>Basidiomycota</taxon>
        <taxon>Agaricomycotina</taxon>
        <taxon>Agaricomycetes</taxon>
        <taxon>Agaricomycetidae</taxon>
        <taxon>Agaricales</taxon>
        <taxon>Marasmiineae</taxon>
        <taxon>Mycenaceae</taxon>
        <taxon>Mycena</taxon>
    </lineage>
</organism>
<protein>
    <recommendedName>
        <fullName evidence="1">Probable RNA-binding protein 18</fullName>
    </recommendedName>
    <alternativeName>
        <fullName evidence="3">RNA-binding motif protein 18</fullName>
    </alternativeName>
</protein>
<feature type="domain" description="RRM" evidence="6">
    <location>
        <begin position="30"/>
        <end position="125"/>
    </location>
</feature>
<name>A0A8H6VYX1_9AGAR</name>
<evidence type="ECO:0000256" key="3">
    <source>
        <dbReference type="ARBA" id="ARBA00030780"/>
    </source>
</evidence>
<keyword evidence="8" id="KW-1185">Reference proteome</keyword>
<dbReference type="PROSITE" id="PS50102">
    <property type="entry name" value="RRM"/>
    <property type="match status" value="1"/>
</dbReference>
<evidence type="ECO:0000259" key="6">
    <source>
        <dbReference type="PROSITE" id="PS50102"/>
    </source>
</evidence>
<evidence type="ECO:0000313" key="7">
    <source>
        <dbReference type="EMBL" id="KAF7299264.1"/>
    </source>
</evidence>
<evidence type="ECO:0000256" key="5">
    <source>
        <dbReference type="SAM" id="MobiDB-lite"/>
    </source>
</evidence>
<proteinExistence type="predicted"/>
<dbReference type="PANTHER" id="PTHR21245">
    <property type="entry name" value="HETEROGENEOUS NUCLEAR RIBONUCLEOPROTEIN"/>
    <property type="match status" value="1"/>
</dbReference>
<dbReference type="EMBL" id="JACAZF010000007">
    <property type="protein sequence ID" value="KAF7299264.1"/>
    <property type="molecule type" value="Genomic_DNA"/>
</dbReference>
<dbReference type="RefSeq" id="XP_037218652.1">
    <property type="nucleotide sequence ID" value="XM_037365410.1"/>
</dbReference>
<feature type="compositionally biased region" description="Low complexity" evidence="5">
    <location>
        <begin position="208"/>
        <end position="219"/>
    </location>
</feature>
<dbReference type="InterPro" id="IPR035979">
    <property type="entry name" value="RBD_domain_sf"/>
</dbReference>
<keyword evidence="2 4" id="KW-0694">RNA-binding</keyword>
<dbReference type="CDD" id="cd12355">
    <property type="entry name" value="RRM_RBM18"/>
    <property type="match status" value="1"/>
</dbReference>
<dbReference type="InterPro" id="IPR012677">
    <property type="entry name" value="Nucleotide-bd_a/b_plait_sf"/>
</dbReference>